<dbReference type="Pfam" id="PF13503">
    <property type="entry name" value="DUF4123"/>
    <property type="match status" value="1"/>
</dbReference>
<protein>
    <submittedName>
        <fullName evidence="2">DUF4123 domain-containing protein</fullName>
    </submittedName>
</protein>
<gene>
    <name evidence="2" type="ORF">SBX37_05525</name>
    <name evidence="3" type="ORF">VIM7927_04399</name>
</gene>
<dbReference type="InterPro" id="IPR025391">
    <property type="entry name" value="DUF4123"/>
</dbReference>
<dbReference type="RefSeq" id="WP_087483031.1">
    <property type="nucleotide sequence ID" value="NZ_AP024883.1"/>
</dbReference>
<dbReference type="Proteomes" id="UP001283366">
    <property type="component" value="Unassembled WGS sequence"/>
</dbReference>
<evidence type="ECO:0000259" key="1">
    <source>
        <dbReference type="Pfam" id="PF13503"/>
    </source>
</evidence>
<dbReference type="EMBL" id="FXXI01000016">
    <property type="protein sequence ID" value="SMS03036.1"/>
    <property type="molecule type" value="Genomic_DNA"/>
</dbReference>
<dbReference type="EMBL" id="JAWRCO010000001">
    <property type="protein sequence ID" value="MDW6002324.1"/>
    <property type="molecule type" value="Genomic_DNA"/>
</dbReference>
<name>A0A1Y6IZG6_9VIBR</name>
<evidence type="ECO:0000313" key="5">
    <source>
        <dbReference type="Proteomes" id="UP001283366"/>
    </source>
</evidence>
<evidence type="ECO:0000313" key="4">
    <source>
        <dbReference type="Proteomes" id="UP000196125"/>
    </source>
</evidence>
<organism evidence="3 4">
    <name type="scientific">Vibrio mangrovi</name>
    <dbReference type="NCBI Taxonomy" id="474394"/>
    <lineage>
        <taxon>Bacteria</taxon>
        <taxon>Pseudomonadati</taxon>
        <taxon>Pseudomonadota</taxon>
        <taxon>Gammaproteobacteria</taxon>
        <taxon>Vibrionales</taxon>
        <taxon>Vibrionaceae</taxon>
        <taxon>Vibrio</taxon>
    </lineage>
</organism>
<dbReference type="OrthoDB" id="955748at2"/>
<evidence type="ECO:0000313" key="3">
    <source>
        <dbReference type="EMBL" id="SMS03036.1"/>
    </source>
</evidence>
<keyword evidence="5" id="KW-1185">Reference proteome</keyword>
<feature type="domain" description="DUF4123" evidence="1">
    <location>
        <begin position="14"/>
        <end position="132"/>
    </location>
</feature>
<dbReference type="Proteomes" id="UP000196125">
    <property type="component" value="Unassembled WGS sequence"/>
</dbReference>
<reference evidence="3 4" key="1">
    <citation type="submission" date="2017-05" db="EMBL/GenBank/DDBJ databases">
        <authorList>
            <person name="Song R."/>
            <person name="Chenine A.L."/>
            <person name="Ruprecht R.M."/>
        </authorList>
    </citation>
    <scope>NUCLEOTIDE SEQUENCE [LARGE SCALE GENOMIC DNA]</scope>
    <source>
        <strain evidence="3 4">CECT 7927</strain>
    </source>
</reference>
<sequence length="251" mass="28839">MSYLNKQLTQDLNWYVILNGTSDGDPQRWFYMNGGENTQGIWLGTPYAEWREVMPNIAQISPEHPFLDWIATESCDDWGIVVGSEADFATVQAHFRSLTHVWLPSGEHVFFRFYDPRFGLDVATFCEQEERTALMGPTQCWLSLSSSQQELTRVDNPSPTATADFQERAFPWWTVPEAVLAALSEDPSVLTNNLLQGLREYQQALYDAYPEPVLRQKTARFVARYQGEKDGYLAAFIEYIEQEQQRLGMLS</sequence>
<dbReference type="AlphaFoldDB" id="A0A1Y6IZG6"/>
<accession>A0A1Y6IZG6</accession>
<evidence type="ECO:0000313" key="2">
    <source>
        <dbReference type="EMBL" id="MDW6002324.1"/>
    </source>
</evidence>
<proteinExistence type="predicted"/>
<reference evidence="2 5" key="2">
    <citation type="submission" date="2023-11" db="EMBL/GenBank/DDBJ databases">
        <title>Plant-associative lifestyle of Vibrio porteresiae and its evolutionary dynamics.</title>
        <authorList>
            <person name="Rameshkumar N."/>
            <person name="Kirti K."/>
        </authorList>
    </citation>
    <scope>NUCLEOTIDE SEQUENCE [LARGE SCALE GENOMIC DNA]</scope>
    <source>
        <strain evidence="2 5">MSSRF38</strain>
    </source>
</reference>